<feature type="domain" description="PhoU" evidence="9">
    <location>
        <begin position="21"/>
        <end position="108"/>
    </location>
</feature>
<evidence type="ECO:0000259" key="9">
    <source>
        <dbReference type="Pfam" id="PF01895"/>
    </source>
</evidence>
<dbReference type="GO" id="GO:0006817">
    <property type="term" value="P:phosphate ion transport"/>
    <property type="evidence" value="ECO:0007669"/>
    <property type="project" value="UniProtKB-KW"/>
</dbReference>
<dbReference type="Gene3D" id="1.20.58.220">
    <property type="entry name" value="Phosphate transport system protein phou homolog 2, domain 2"/>
    <property type="match status" value="1"/>
</dbReference>
<evidence type="ECO:0000256" key="2">
    <source>
        <dbReference type="ARBA" id="ARBA00008107"/>
    </source>
</evidence>
<evidence type="ECO:0000256" key="7">
    <source>
        <dbReference type="ARBA" id="ARBA00056181"/>
    </source>
</evidence>
<dbReference type="InterPro" id="IPR026022">
    <property type="entry name" value="PhoU_dom"/>
</dbReference>
<organism evidence="10 11">
    <name type="scientific">Niveispirillum lacus</name>
    <dbReference type="NCBI Taxonomy" id="1981099"/>
    <lineage>
        <taxon>Bacteria</taxon>
        <taxon>Pseudomonadati</taxon>
        <taxon>Pseudomonadota</taxon>
        <taxon>Alphaproteobacteria</taxon>
        <taxon>Rhodospirillales</taxon>
        <taxon>Azospirillaceae</taxon>
        <taxon>Niveispirillum</taxon>
    </lineage>
</organism>
<evidence type="ECO:0000256" key="4">
    <source>
        <dbReference type="ARBA" id="ARBA00022448"/>
    </source>
</evidence>
<comment type="subcellular location">
    <subcellularLocation>
        <location evidence="1 8">Cytoplasm</location>
    </subcellularLocation>
</comment>
<comment type="caution">
    <text evidence="10">The sequence shown here is derived from an EMBL/GenBank/DDBJ whole genome shotgun (WGS) entry which is preliminary data.</text>
</comment>
<accession>A0A255Z540</accession>
<comment type="function">
    <text evidence="7 8">Plays a role in the regulation of phosphate uptake.</text>
</comment>
<dbReference type="AlphaFoldDB" id="A0A255Z540"/>
<evidence type="ECO:0000256" key="3">
    <source>
        <dbReference type="ARBA" id="ARBA00011738"/>
    </source>
</evidence>
<keyword evidence="6 8" id="KW-0592">Phosphate transport</keyword>
<evidence type="ECO:0000256" key="1">
    <source>
        <dbReference type="ARBA" id="ARBA00004496"/>
    </source>
</evidence>
<evidence type="ECO:0000256" key="6">
    <source>
        <dbReference type="ARBA" id="ARBA00022592"/>
    </source>
</evidence>
<evidence type="ECO:0000256" key="5">
    <source>
        <dbReference type="ARBA" id="ARBA00022490"/>
    </source>
</evidence>
<evidence type="ECO:0000313" key="10">
    <source>
        <dbReference type="EMBL" id="OYQ36569.1"/>
    </source>
</evidence>
<gene>
    <name evidence="10" type="primary">phoU</name>
    <name evidence="10" type="ORF">CHU95_04280</name>
</gene>
<dbReference type="GO" id="GO:0030643">
    <property type="term" value="P:intracellular phosphate ion homeostasis"/>
    <property type="evidence" value="ECO:0007669"/>
    <property type="project" value="InterPro"/>
</dbReference>
<dbReference type="NCBIfam" id="TIGR02135">
    <property type="entry name" value="phoU_full"/>
    <property type="match status" value="1"/>
</dbReference>
<dbReference type="EMBL" id="NOXU01000022">
    <property type="protein sequence ID" value="OYQ36569.1"/>
    <property type="molecule type" value="Genomic_DNA"/>
</dbReference>
<dbReference type="PANTHER" id="PTHR42930">
    <property type="entry name" value="PHOSPHATE-SPECIFIC TRANSPORT SYSTEM ACCESSORY PROTEIN PHOU"/>
    <property type="match status" value="1"/>
</dbReference>
<feature type="domain" description="PhoU" evidence="9">
    <location>
        <begin position="128"/>
        <end position="208"/>
    </location>
</feature>
<evidence type="ECO:0000256" key="8">
    <source>
        <dbReference type="PIRNR" id="PIRNR003107"/>
    </source>
</evidence>
<dbReference type="FunFam" id="1.20.58.220:FF:000004">
    <property type="entry name" value="Phosphate-specific transport system accessory protein PhoU"/>
    <property type="match status" value="1"/>
</dbReference>
<proteinExistence type="inferred from homology"/>
<dbReference type="SUPFAM" id="SSF109755">
    <property type="entry name" value="PhoU-like"/>
    <property type="match status" value="1"/>
</dbReference>
<reference evidence="10 11" key="1">
    <citation type="submission" date="2017-07" db="EMBL/GenBank/DDBJ databases">
        <title>Niveispirillum cyanobacteriorum sp. nov., isolated from cyanobacterial aggregates in a eutrophic lake.</title>
        <authorList>
            <person name="Cai H."/>
        </authorList>
    </citation>
    <scope>NUCLEOTIDE SEQUENCE [LARGE SCALE GENOMIC DNA]</scope>
    <source>
        <strain evidence="11">TH1-14</strain>
    </source>
</reference>
<evidence type="ECO:0000313" key="11">
    <source>
        <dbReference type="Proteomes" id="UP000216998"/>
    </source>
</evidence>
<dbReference type="OrthoDB" id="9814256at2"/>
<comment type="similarity">
    <text evidence="2 8">Belongs to the PhoU family.</text>
</comment>
<protein>
    <recommendedName>
        <fullName evidence="8">Phosphate-specific transport system accessory protein PhoU</fullName>
    </recommendedName>
</protein>
<keyword evidence="5 8" id="KW-0963">Cytoplasm</keyword>
<dbReference type="GO" id="GO:0005737">
    <property type="term" value="C:cytoplasm"/>
    <property type="evidence" value="ECO:0007669"/>
    <property type="project" value="UniProtKB-SubCell"/>
</dbReference>
<dbReference type="Proteomes" id="UP000216998">
    <property type="component" value="Unassembled WGS sequence"/>
</dbReference>
<dbReference type="Pfam" id="PF01895">
    <property type="entry name" value="PhoU"/>
    <property type="match status" value="2"/>
</dbReference>
<name>A0A255Z540_9PROT</name>
<dbReference type="GO" id="GO:0045936">
    <property type="term" value="P:negative regulation of phosphate metabolic process"/>
    <property type="evidence" value="ECO:0007669"/>
    <property type="project" value="InterPro"/>
</dbReference>
<comment type="subunit">
    <text evidence="3 8">Homodimer.</text>
</comment>
<dbReference type="InterPro" id="IPR028366">
    <property type="entry name" value="PhoU"/>
</dbReference>
<dbReference type="PIRSF" id="PIRSF003107">
    <property type="entry name" value="PhoU"/>
    <property type="match status" value="1"/>
</dbReference>
<dbReference type="PANTHER" id="PTHR42930:SF3">
    <property type="entry name" value="PHOSPHATE-SPECIFIC TRANSPORT SYSTEM ACCESSORY PROTEIN PHOU"/>
    <property type="match status" value="1"/>
</dbReference>
<keyword evidence="4 8" id="KW-0813">Transport</keyword>
<sequence>MPTRHIVTAYDEQLNVMHNLVREMGRLAAEQIGNAVAAIADRDTDLAAQVMERDGRIDALEQQVEGQVVRLLALRHPKANDLRVVIAGLRIANNLERIGDFAANVAKRSMTLHSQPEVALARSMLPIGQAVAGMLGDVMRAYDTNDADAALAVRRKDADVDRAYTALFRELLTYMMESPARITACTHLLFAAKNLERIGDHATNIAETLCFRVSGQPLDEERAKGDDTATMTVMPD</sequence>
<keyword evidence="11" id="KW-1185">Reference proteome</keyword>
<dbReference type="InterPro" id="IPR038078">
    <property type="entry name" value="PhoU-like_sf"/>
</dbReference>